<reference evidence="2" key="1">
    <citation type="journal article" date="2013" name="Proc. Natl. Acad. Sci. U.S.A.">
        <title>Genome structure and metabolic features in the red seaweed Chondrus crispus shed light on evolution of the Archaeplastida.</title>
        <authorList>
            <person name="Collen J."/>
            <person name="Porcel B."/>
            <person name="Carre W."/>
            <person name="Ball S.G."/>
            <person name="Chaparro C."/>
            <person name="Tonon T."/>
            <person name="Barbeyron T."/>
            <person name="Michel G."/>
            <person name="Noel B."/>
            <person name="Valentin K."/>
            <person name="Elias M."/>
            <person name="Artiguenave F."/>
            <person name="Arun A."/>
            <person name="Aury J.M."/>
            <person name="Barbosa-Neto J.F."/>
            <person name="Bothwell J.H."/>
            <person name="Bouget F.Y."/>
            <person name="Brillet L."/>
            <person name="Cabello-Hurtado F."/>
            <person name="Capella-Gutierrez S."/>
            <person name="Charrier B."/>
            <person name="Cladiere L."/>
            <person name="Cock J.M."/>
            <person name="Coelho S.M."/>
            <person name="Colleoni C."/>
            <person name="Czjzek M."/>
            <person name="Da Silva C."/>
            <person name="Delage L."/>
            <person name="Denoeud F."/>
            <person name="Deschamps P."/>
            <person name="Dittami S.M."/>
            <person name="Gabaldon T."/>
            <person name="Gachon C.M."/>
            <person name="Groisillier A."/>
            <person name="Herve C."/>
            <person name="Jabbari K."/>
            <person name="Katinka M."/>
            <person name="Kloareg B."/>
            <person name="Kowalczyk N."/>
            <person name="Labadie K."/>
            <person name="Leblanc C."/>
            <person name="Lopez P.J."/>
            <person name="McLachlan D.H."/>
            <person name="Meslet-Cladiere L."/>
            <person name="Moustafa A."/>
            <person name="Nehr Z."/>
            <person name="Nyvall Collen P."/>
            <person name="Panaud O."/>
            <person name="Partensky F."/>
            <person name="Poulain J."/>
            <person name="Rensing S.A."/>
            <person name="Rousvoal S."/>
            <person name="Samson G."/>
            <person name="Symeonidi A."/>
            <person name="Weissenbach J."/>
            <person name="Zambounis A."/>
            <person name="Wincker P."/>
            <person name="Boyen C."/>
        </authorList>
    </citation>
    <scope>NUCLEOTIDE SEQUENCE [LARGE SCALE GENOMIC DNA]</scope>
    <source>
        <strain evidence="2">cv. Stackhouse</strain>
    </source>
</reference>
<name>R7QVC9_CHOCR</name>
<dbReference type="Proteomes" id="UP000012073">
    <property type="component" value="Unassembled WGS sequence"/>
</dbReference>
<sequence>MGGVAPYLVSVNDTFHLCSKTLLAACFLVVSSLKNTKRPRGRGDTLGFLPDLCKDHKPTCFYKRLPLNGRLYGESTGAALCKSIRANLGYVKQLV</sequence>
<accession>R7QVC9</accession>
<keyword evidence="2" id="KW-1185">Reference proteome</keyword>
<dbReference type="GeneID" id="17319318"/>
<proteinExistence type="predicted"/>
<evidence type="ECO:0000313" key="1">
    <source>
        <dbReference type="EMBL" id="CDF41300.1"/>
    </source>
</evidence>
<organism evidence="1 2">
    <name type="scientific">Chondrus crispus</name>
    <name type="common">Carrageen Irish moss</name>
    <name type="synonym">Polymorpha crispa</name>
    <dbReference type="NCBI Taxonomy" id="2769"/>
    <lineage>
        <taxon>Eukaryota</taxon>
        <taxon>Rhodophyta</taxon>
        <taxon>Florideophyceae</taxon>
        <taxon>Rhodymeniophycidae</taxon>
        <taxon>Gigartinales</taxon>
        <taxon>Gigartinaceae</taxon>
        <taxon>Chondrus</taxon>
    </lineage>
</organism>
<dbReference type="KEGG" id="ccp:CHC_T00007810001"/>
<dbReference type="RefSeq" id="XP_005711594.1">
    <property type="nucleotide sequence ID" value="XM_005711537.1"/>
</dbReference>
<evidence type="ECO:0000313" key="2">
    <source>
        <dbReference type="Proteomes" id="UP000012073"/>
    </source>
</evidence>
<gene>
    <name evidence="1" type="ORF">CHC_T00007810001</name>
</gene>
<dbReference type="AlphaFoldDB" id="R7QVC9"/>
<dbReference type="Gramene" id="CDF41300">
    <property type="protein sequence ID" value="CDF41300"/>
    <property type="gene ID" value="CHC_T00007810001"/>
</dbReference>
<dbReference type="EMBL" id="HG002348">
    <property type="protein sequence ID" value="CDF41300.1"/>
    <property type="molecule type" value="Genomic_DNA"/>
</dbReference>
<protein>
    <submittedName>
        <fullName evidence="1">Uncharacterized protein</fullName>
    </submittedName>
</protein>